<dbReference type="EMBL" id="JAGIYY010000009">
    <property type="protein sequence ID" value="MBP0440742.1"/>
    <property type="molecule type" value="Genomic_DNA"/>
</dbReference>
<keyword evidence="3" id="KW-1185">Reference proteome</keyword>
<dbReference type="AlphaFoldDB" id="A0A8J7R9F8"/>
<dbReference type="InterPro" id="IPR015001">
    <property type="entry name" value="DUF1850"/>
</dbReference>
<dbReference type="RefSeq" id="WP_209336775.1">
    <property type="nucleotide sequence ID" value="NZ_JAGIYY010000009.1"/>
</dbReference>
<name>A0A8J7R9F8_9HYPH</name>
<proteinExistence type="predicted"/>
<evidence type="ECO:0000313" key="2">
    <source>
        <dbReference type="EMBL" id="MBP0440742.1"/>
    </source>
</evidence>
<protein>
    <submittedName>
        <fullName evidence="2">DUF1850 domain-containing protein</fullName>
    </submittedName>
</protein>
<keyword evidence="1" id="KW-0732">Signal</keyword>
<dbReference type="Proteomes" id="UP000666240">
    <property type="component" value="Unassembled WGS sequence"/>
</dbReference>
<dbReference type="Pfam" id="PF08905">
    <property type="entry name" value="DUF1850"/>
    <property type="match status" value="1"/>
</dbReference>
<evidence type="ECO:0000256" key="1">
    <source>
        <dbReference type="SAM" id="SignalP"/>
    </source>
</evidence>
<gene>
    <name evidence="2" type="ORF">J5Y06_19000</name>
</gene>
<reference evidence="2" key="1">
    <citation type="submission" date="2021-03" db="EMBL/GenBank/DDBJ databases">
        <title>Genome sequencing and assembly of Tianweitania sediminis.</title>
        <authorList>
            <person name="Chhetri G."/>
        </authorList>
    </citation>
    <scope>NUCLEOTIDE SEQUENCE</scope>
    <source>
        <strain evidence="2">Z8</strain>
    </source>
</reference>
<feature type="signal peptide" evidence="1">
    <location>
        <begin position="1"/>
        <end position="27"/>
    </location>
</feature>
<evidence type="ECO:0000313" key="3">
    <source>
        <dbReference type="Proteomes" id="UP000666240"/>
    </source>
</evidence>
<sequence length="161" mass="17194">MRWRGSLLAALGLAASAGPLLPFPAHAAALLCLTPSREQGEVVRVATGPDGGFSLSFIHSVSQTPVTDIYRIHGNEIIQTAEVFQAHGAGLPSFPDDVGVTGWRREGDHFVVEMHRVLGPIHLRVQPAYRNTLHTPDITLPLEKLGAPALILAPCSAETNP</sequence>
<organism evidence="2 3">
    <name type="scientific">Tianweitania sediminis</name>
    <dbReference type="NCBI Taxonomy" id="1502156"/>
    <lineage>
        <taxon>Bacteria</taxon>
        <taxon>Pseudomonadati</taxon>
        <taxon>Pseudomonadota</taxon>
        <taxon>Alphaproteobacteria</taxon>
        <taxon>Hyphomicrobiales</taxon>
        <taxon>Phyllobacteriaceae</taxon>
        <taxon>Tianweitania</taxon>
    </lineage>
</organism>
<feature type="chain" id="PRO_5035235684" evidence="1">
    <location>
        <begin position="28"/>
        <end position="161"/>
    </location>
</feature>
<comment type="caution">
    <text evidence="2">The sequence shown here is derived from an EMBL/GenBank/DDBJ whole genome shotgun (WGS) entry which is preliminary data.</text>
</comment>
<accession>A0A8J7R9F8</accession>